<proteinExistence type="inferred from homology"/>
<dbReference type="Proteomes" id="UP001595733">
    <property type="component" value="Unassembled WGS sequence"/>
</dbReference>
<dbReference type="Gene3D" id="1.10.150.260">
    <property type="entry name" value="YozE SAM-like"/>
    <property type="match status" value="1"/>
</dbReference>
<protein>
    <recommendedName>
        <fullName evidence="1">UPF0346 protein ACFO0S_06145</fullName>
    </recommendedName>
</protein>
<organism evidence="3 4">
    <name type="scientific">Chryseomicrobium palamuruense</name>
    <dbReference type="NCBI Taxonomy" id="682973"/>
    <lineage>
        <taxon>Bacteria</taxon>
        <taxon>Bacillati</taxon>
        <taxon>Bacillota</taxon>
        <taxon>Bacilli</taxon>
        <taxon>Bacillales</taxon>
        <taxon>Caryophanaceae</taxon>
        <taxon>Chryseomicrobium</taxon>
    </lineage>
</organism>
<comment type="similarity">
    <text evidence="1">Belongs to the UPF0346 family.</text>
</comment>
<dbReference type="NCBIfam" id="NF010193">
    <property type="entry name" value="PRK13672.1"/>
    <property type="match status" value="1"/>
</dbReference>
<dbReference type="RefSeq" id="WP_378140931.1">
    <property type="nucleotide sequence ID" value="NZ_JBHSEF010000011.1"/>
</dbReference>
<reference evidence="4" key="1">
    <citation type="journal article" date="2019" name="Int. J. Syst. Evol. Microbiol.">
        <title>The Global Catalogue of Microorganisms (GCM) 10K type strain sequencing project: providing services to taxonomists for standard genome sequencing and annotation.</title>
        <authorList>
            <consortium name="The Broad Institute Genomics Platform"/>
            <consortium name="The Broad Institute Genome Sequencing Center for Infectious Disease"/>
            <person name="Wu L."/>
            <person name="Ma J."/>
        </authorList>
    </citation>
    <scope>NUCLEOTIDE SEQUENCE [LARGE SCALE GENOMIC DNA]</scope>
    <source>
        <strain evidence="4">CCUG 50353</strain>
    </source>
</reference>
<dbReference type="InterPro" id="IPR036806">
    <property type="entry name" value="YozE_SAM-like_sf"/>
</dbReference>
<name>A0ABV8UTL5_9BACL</name>
<accession>A0ABV8UTL5</accession>
<dbReference type="HAMAP" id="MF_01538">
    <property type="entry name" value="UPF0346"/>
    <property type="match status" value="1"/>
</dbReference>
<gene>
    <name evidence="3" type="ORF">ACFO0S_06145</name>
</gene>
<comment type="caution">
    <text evidence="3">The sequence shown here is derived from an EMBL/GenBank/DDBJ whole genome shotgun (WGS) entry which is preliminary data.</text>
</comment>
<evidence type="ECO:0000259" key="2">
    <source>
        <dbReference type="Pfam" id="PF06855"/>
    </source>
</evidence>
<dbReference type="InterPro" id="IPR023089">
    <property type="entry name" value="YozE_SAM-like"/>
</dbReference>
<evidence type="ECO:0000313" key="3">
    <source>
        <dbReference type="EMBL" id="MFC4354662.1"/>
    </source>
</evidence>
<evidence type="ECO:0000313" key="4">
    <source>
        <dbReference type="Proteomes" id="UP001595733"/>
    </source>
</evidence>
<dbReference type="Pfam" id="PF06855">
    <property type="entry name" value="YozE_SAM_like"/>
    <property type="match status" value="1"/>
</dbReference>
<evidence type="ECO:0000256" key="1">
    <source>
        <dbReference type="HAMAP-Rule" id="MF_01538"/>
    </source>
</evidence>
<dbReference type="SUPFAM" id="SSF140652">
    <property type="entry name" value="YozE-like"/>
    <property type="match status" value="1"/>
</dbReference>
<dbReference type="EMBL" id="JBHSEF010000011">
    <property type="protein sequence ID" value="MFC4354662.1"/>
    <property type="molecule type" value="Genomic_DNA"/>
</dbReference>
<keyword evidence="4" id="KW-1185">Reference proteome</keyword>
<feature type="domain" description="YozE SAM-like" evidence="2">
    <location>
        <begin position="4"/>
        <end position="69"/>
    </location>
</feature>
<dbReference type="InterPro" id="IPR010673">
    <property type="entry name" value="UPF0346"/>
</dbReference>
<sequence length="72" mass="8676">MKDSFYQFVLRYRGSLLADAKHLFAERVFDSHDFPKSSIDFQELSRYIEMQADSEMPASVFDELWEEYQARR</sequence>